<keyword evidence="4" id="KW-0808">Transferase</keyword>
<dbReference type="Proteomes" id="UP000318483">
    <property type="component" value="Plasmid unnamed1"/>
</dbReference>
<dbReference type="Gene3D" id="3.40.50.2000">
    <property type="entry name" value="Glycogen Phosphorylase B"/>
    <property type="match status" value="2"/>
</dbReference>
<dbReference type="PANTHER" id="PTHR12526">
    <property type="entry name" value="GLYCOSYLTRANSFERASE"/>
    <property type="match status" value="1"/>
</dbReference>
<feature type="domain" description="Glycosyl transferase family 1" evidence="2">
    <location>
        <begin position="243"/>
        <end position="405"/>
    </location>
</feature>
<dbReference type="Pfam" id="PF13579">
    <property type="entry name" value="Glyco_trans_4_4"/>
    <property type="match status" value="1"/>
</dbReference>
<evidence type="ECO:0000259" key="2">
    <source>
        <dbReference type="Pfam" id="PF00534"/>
    </source>
</evidence>
<evidence type="ECO:0000259" key="3">
    <source>
        <dbReference type="Pfam" id="PF13579"/>
    </source>
</evidence>
<accession>A0A5B8J0S0</accession>
<dbReference type="OrthoDB" id="185319at2"/>
<dbReference type="SUPFAM" id="SSF53756">
    <property type="entry name" value="UDP-Glycosyltransferase/glycogen phosphorylase"/>
    <property type="match status" value="1"/>
</dbReference>
<dbReference type="CDD" id="cd03794">
    <property type="entry name" value="GT4_WbuB-like"/>
    <property type="match status" value="1"/>
</dbReference>
<reference evidence="4 5" key="1">
    <citation type="submission" date="2019-07" db="EMBL/GenBank/DDBJ databases">
        <title>Litoreibacter alkalisoli sp. nov., isolated from saline-alkaline soil.</title>
        <authorList>
            <person name="Wang S."/>
            <person name="Xu L."/>
            <person name="Xing Y.-T."/>
            <person name="Sun J.-Q."/>
        </authorList>
    </citation>
    <scope>NUCLEOTIDE SEQUENCE [LARGE SCALE GENOMIC DNA]</scope>
    <source>
        <strain evidence="4 5">LN3S51</strain>
        <plasmid evidence="4 5">unnamed1</plasmid>
    </source>
</reference>
<proteinExistence type="predicted"/>
<feature type="region of interest" description="Disordered" evidence="1">
    <location>
        <begin position="429"/>
        <end position="449"/>
    </location>
</feature>
<feature type="domain" description="Glycosyltransferase subfamily 4-like N-terminal" evidence="3">
    <location>
        <begin position="46"/>
        <end position="221"/>
    </location>
</feature>
<keyword evidence="5" id="KW-1185">Reference proteome</keyword>
<evidence type="ECO:0000256" key="1">
    <source>
        <dbReference type="SAM" id="MobiDB-lite"/>
    </source>
</evidence>
<evidence type="ECO:0000313" key="5">
    <source>
        <dbReference type="Proteomes" id="UP000318483"/>
    </source>
</evidence>
<name>A0A5B8J0S0_9RHOB</name>
<geneLocation type="plasmid" evidence="4 5">
    <name>unnamed1</name>
</geneLocation>
<gene>
    <name evidence="4" type="ORF">FPZ52_12270</name>
</gene>
<dbReference type="EMBL" id="CP042262">
    <property type="protein sequence ID" value="QDY70478.1"/>
    <property type="molecule type" value="Genomic_DNA"/>
</dbReference>
<sequence>MAAELHAACWRGFTLRSRRKILARAIRMRVILVNRFFYPDESATSRMLSGLAFSLAHEGIEVTALCGCRPGDDESTLGKHTERGVEIVRLSSTKGERHGLIWRALNDLRFHLRTGLWLLRNVQSRDICVICTDPPLHSVSAAPAIVFRGGLMVNWAFDLFPDVAIELGVIQRRRVLARSMLFLRDLSLRSAARIVCPIGSMAERLVERGHPREKLIVIRLWSNGDEIAPVAANDNPLRQNWGYKDQLVIGHSGNFGRAHDFTTLIGAANLLKDDPRIQFLLVGNGVKRTEVEEQVRTLGLSNVSFQPLQPREKLSESMSVADAHVVSLFPELESCIVPSKFYGVLAAGRPTLFVGSREGEVARICADADCGVQVDIGDVNALTRQILRLRDDPGRRLAMGQRARNLFLSDYSRQRGMGEWRALLDDLAQPSSGEVSPGISAPQPGGVGK</sequence>
<dbReference type="Pfam" id="PF00534">
    <property type="entry name" value="Glycos_transf_1"/>
    <property type="match status" value="1"/>
</dbReference>
<dbReference type="GO" id="GO:0016757">
    <property type="term" value="F:glycosyltransferase activity"/>
    <property type="evidence" value="ECO:0007669"/>
    <property type="project" value="InterPro"/>
</dbReference>
<dbReference type="AlphaFoldDB" id="A0A5B8J0S0"/>
<dbReference type="InterPro" id="IPR001296">
    <property type="entry name" value="Glyco_trans_1"/>
</dbReference>
<evidence type="ECO:0000313" key="4">
    <source>
        <dbReference type="EMBL" id="QDY70478.1"/>
    </source>
</evidence>
<dbReference type="KEGG" id="lit:FPZ52_12270"/>
<dbReference type="RefSeq" id="WP_146365896.1">
    <property type="nucleotide sequence ID" value="NZ_CP042262.1"/>
</dbReference>
<keyword evidence="4" id="KW-0614">Plasmid</keyword>
<protein>
    <submittedName>
        <fullName evidence="4">Glycosyltransferase family 4 protein</fullName>
    </submittedName>
</protein>
<dbReference type="InterPro" id="IPR028098">
    <property type="entry name" value="Glyco_trans_4-like_N"/>
</dbReference>
<organism evidence="4 5">
    <name type="scientific">Qingshengfaniella alkalisoli</name>
    <dbReference type="NCBI Taxonomy" id="2599296"/>
    <lineage>
        <taxon>Bacteria</taxon>
        <taxon>Pseudomonadati</taxon>
        <taxon>Pseudomonadota</taxon>
        <taxon>Alphaproteobacteria</taxon>
        <taxon>Rhodobacterales</taxon>
        <taxon>Paracoccaceae</taxon>
        <taxon>Qingshengfaniella</taxon>
    </lineage>
</organism>